<dbReference type="Proteomes" id="UP000480151">
    <property type="component" value="Unassembled WGS sequence"/>
</dbReference>
<organism evidence="1 2">
    <name type="scientific">Paenibacillus apii</name>
    <dbReference type="NCBI Taxonomy" id="1850370"/>
    <lineage>
        <taxon>Bacteria</taxon>
        <taxon>Bacillati</taxon>
        <taxon>Bacillota</taxon>
        <taxon>Bacilli</taxon>
        <taxon>Bacillales</taxon>
        <taxon>Paenibacillaceae</taxon>
        <taxon>Paenibacillus</taxon>
    </lineage>
</organism>
<accession>A0A6M1PCE1</accession>
<dbReference type="CDD" id="cd09911">
    <property type="entry name" value="Lin0431_like"/>
    <property type="match status" value="1"/>
</dbReference>
<proteinExistence type="predicted"/>
<comment type="caution">
    <text evidence="1">The sequence shown here is derived from an EMBL/GenBank/DDBJ whole genome shotgun (WGS) entry which is preliminary data.</text>
</comment>
<dbReference type="AlphaFoldDB" id="A0A6M1PCE1"/>
<name>A0A6M1PCE1_9BACL</name>
<dbReference type="Gene3D" id="2.60.320.10">
    <property type="entry name" value="N-utilization substance G protein NusG, insert domain"/>
    <property type="match status" value="1"/>
</dbReference>
<sequence>MPIMKRGDLYIILLGLLIAGAIYGFKWLQMDHSPYQPGELMARITVNGKLYKNVPLTDKVQIIDIKTSFGHNTLKVFDYGIQMIYSDAPKRIALDMGFISKPYQQIICIPTRVYVEVFNPHQQPSKDDLDAVVHPG</sequence>
<dbReference type="Pfam" id="PF07009">
    <property type="entry name" value="NusG_II"/>
    <property type="match status" value="1"/>
</dbReference>
<dbReference type="InterPro" id="IPR038690">
    <property type="entry name" value="NusG_2_sf"/>
</dbReference>
<evidence type="ECO:0000313" key="1">
    <source>
        <dbReference type="EMBL" id="NGM80826.1"/>
    </source>
</evidence>
<dbReference type="EMBL" id="JAAKGU010000001">
    <property type="protein sequence ID" value="NGM80826.1"/>
    <property type="molecule type" value="Genomic_DNA"/>
</dbReference>
<reference evidence="1 2" key="1">
    <citation type="submission" date="2020-02" db="EMBL/GenBank/DDBJ databases">
        <authorList>
            <person name="Gao J."/>
            <person name="Sun J."/>
        </authorList>
    </citation>
    <scope>NUCLEOTIDE SEQUENCE [LARGE SCALE GENOMIC DNA]</scope>
    <source>
        <strain evidence="1 2">7124</strain>
    </source>
</reference>
<gene>
    <name evidence="1" type="ORF">G5B47_00215</name>
</gene>
<evidence type="ECO:0000313" key="2">
    <source>
        <dbReference type="Proteomes" id="UP000480151"/>
    </source>
</evidence>
<protein>
    <submittedName>
        <fullName evidence="1">NusG domain II-containing protein</fullName>
    </submittedName>
</protein>
<keyword evidence="2" id="KW-1185">Reference proteome</keyword>